<dbReference type="Gene3D" id="1.10.10.10">
    <property type="entry name" value="Winged helix-like DNA-binding domain superfamily/Winged helix DNA-binding domain"/>
    <property type="match status" value="1"/>
</dbReference>
<dbReference type="AlphaFoldDB" id="A0A099FDU2"/>
<protein>
    <submittedName>
        <fullName evidence="6">Transcriptional regulator</fullName>
    </submittedName>
</protein>
<evidence type="ECO:0000259" key="4">
    <source>
        <dbReference type="PROSITE" id="PS51077"/>
    </source>
</evidence>
<proteinExistence type="predicted"/>
<dbReference type="SMART" id="SM00346">
    <property type="entry name" value="HTH_ICLR"/>
    <property type="match status" value="1"/>
</dbReference>
<gene>
    <name evidence="6" type="ORF">IC63_05020</name>
</gene>
<reference evidence="6 7" key="1">
    <citation type="submission" date="2014-09" db="EMBL/GenBank/DDBJ databases">
        <authorList>
            <person name="McGinnis J.M."/>
            <person name="Wolfgang W.J."/>
        </authorList>
    </citation>
    <scope>NUCLEOTIDE SEQUENCE [LARGE SCALE GENOMIC DNA]</scope>
    <source>
        <strain evidence="6 7">HAMBI 3106</strain>
    </source>
</reference>
<evidence type="ECO:0000313" key="6">
    <source>
        <dbReference type="EMBL" id="KGJ08376.1"/>
    </source>
</evidence>
<accession>A0A099FDU2</accession>
<dbReference type="PROSITE" id="PS51077">
    <property type="entry name" value="HTH_ICLR"/>
    <property type="match status" value="1"/>
</dbReference>
<dbReference type="GO" id="GO:0003677">
    <property type="term" value="F:DNA binding"/>
    <property type="evidence" value="ECO:0007669"/>
    <property type="project" value="UniProtKB-KW"/>
</dbReference>
<reference evidence="6 7" key="2">
    <citation type="submission" date="2014-10" db="EMBL/GenBank/DDBJ databases">
        <title>Paracoccus sanguinis sp. nov., isolated from clinical specimens of New York State patients.</title>
        <authorList>
            <person name="Mingle L.A."/>
            <person name="Cole J.A."/>
            <person name="Lapierre P."/>
            <person name="Musser K.A."/>
        </authorList>
    </citation>
    <scope>NUCLEOTIDE SEQUENCE [LARGE SCALE GENOMIC DNA]</scope>
    <source>
        <strain evidence="6 7">HAMBI 3106</strain>
    </source>
</reference>
<feature type="domain" description="IclR-ED" evidence="5">
    <location>
        <begin position="81"/>
        <end position="264"/>
    </location>
</feature>
<dbReference type="EMBL" id="JRKS01000010">
    <property type="protein sequence ID" value="KGJ08376.1"/>
    <property type="molecule type" value="Genomic_DNA"/>
</dbReference>
<name>A0A099FDU2_9RHOB</name>
<dbReference type="SUPFAM" id="SSF55781">
    <property type="entry name" value="GAF domain-like"/>
    <property type="match status" value="1"/>
</dbReference>
<dbReference type="InterPro" id="IPR036390">
    <property type="entry name" value="WH_DNA-bd_sf"/>
</dbReference>
<dbReference type="InterPro" id="IPR050707">
    <property type="entry name" value="HTH_MetabolicPath_Reg"/>
</dbReference>
<sequence>MMRQGTRENPAMAEKDGVQSVVRALSLLRLMAQGEGGARLSDLARAAGLPVSTAHRLLTTLEQQGFAQFHPSDSAWHVGRDAFSTGMAYGRRLSFVAPALPLLRRLRDATRETANLGILDDDHLVTVSQVESREIRRALSPPGRRVPVFSSAMGKAILATWRDEDVLALAERTGLPPLTSKSLRSPEAAMEDIARTRARGWALDDEEFNLGMRCLAAVVWSPQGEAACAISISGAAGRLPADRLDQMGERVAQAAAQLTELLGGTPPDA</sequence>
<evidence type="ECO:0000256" key="3">
    <source>
        <dbReference type="ARBA" id="ARBA00023163"/>
    </source>
</evidence>
<comment type="caution">
    <text evidence="6">The sequence shown here is derived from an EMBL/GenBank/DDBJ whole genome shotgun (WGS) entry which is preliminary data.</text>
</comment>
<dbReference type="Gene3D" id="3.30.450.40">
    <property type="match status" value="1"/>
</dbReference>
<dbReference type="InterPro" id="IPR036388">
    <property type="entry name" value="WH-like_DNA-bd_sf"/>
</dbReference>
<evidence type="ECO:0000256" key="1">
    <source>
        <dbReference type="ARBA" id="ARBA00023015"/>
    </source>
</evidence>
<dbReference type="Pfam" id="PF09339">
    <property type="entry name" value="HTH_IclR"/>
    <property type="match status" value="1"/>
</dbReference>
<dbReference type="FunFam" id="1.10.10.10:FF:000056">
    <property type="entry name" value="IclR family transcriptional regulator"/>
    <property type="match status" value="1"/>
</dbReference>
<keyword evidence="1" id="KW-0805">Transcription regulation</keyword>
<keyword evidence="7" id="KW-1185">Reference proteome</keyword>
<keyword evidence="3" id="KW-0804">Transcription</keyword>
<dbReference type="PANTHER" id="PTHR30136">
    <property type="entry name" value="HELIX-TURN-HELIX TRANSCRIPTIONAL REGULATOR, ICLR FAMILY"/>
    <property type="match status" value="1"/>
</dbReference>
<dbReference type="InterPro" id="IPR014757">
    <property type="entry name" value="Tscrpt_reg_IclR_C"/>
</dbReference>
<dbReference type="SUPFAM" id="SSF46785">
    <property type="entry name" value="Winged helix' DNA-binding domain"/>
    <property type="match status" value="1"/>
</dbReference>
<keyword evidence="2" id="KW-0238">DNA-binding</keyword>
<evidence type="ECO:0000259" key="5">
    <source>
        <dbReference type="PROSITE" id="PS51078"/>
    </source>
</evidence>
<evidence type="ECO:0000313" key="7">
    <source>
        <dbReference type="Proteomes" id="UP000029917"/>
    </source>
</evidence>
<dbReference type="Pfam" id="PF01614">
    <property type="entry name" value="IclR_C"/>
    <property type="match status" value="1"/>
</dbReference>
<dbReference type="InterPro" id="IPR029016">
    <property type="entry name" value="GAF-like_dom_sf"/>
</dbReference>
<dbReference type="Proteomes" id="UP000029917">
    <property type="component" value="Unassembled WGS sequence"/>
</dbReference>
<organism evidence="6 7">
    <name type="scientific">Paracoccus sphaerophysae</name>
    <dbReference type="NCBI Taxonomy" id="690417"/>
    <lineage>
        <taxon>Bacteria</taxon>
        <taxon>Pseudomonadati</taxon>
        <taxon>Pseudomonadota</taxon>
        <taxon>Alphaproteobacteria</taxon>
        <taxon>Rhodobacterales</taxon>
        <taxon>Paracoccaceae</taxon>
        <taxon>Paracoccus</taxon>
    </lineage>
</organism>
<dbReference type="PROSITE" id="PS51078">
    <property type="entry name" value="ICLR_ED"/>
    <property type="match status" value="1"/>
</dbReference>
<dbReference type="STRING" id="690417.IC63_05020"/>
<dbReference type="InterPro" id="IPR005471">
    <property type="entry name" value="Tscrpt_reg_IclR_N"/>
</dbReference>
<dbReference type="GO" id="GO:0003700">
    <property type="term" value="F:DNA-binding transcription factor activity"/>
    <property type="evidence" value="ECO:0007669"/>
    <property type="project" value="TreeGrafter"/>
</dbReference>
<dbReference type="GO" id="GO:0045892">
    <property type="term" value="P:negative regulation of DNA-templated transcription"/>
    <property type="evidence" value="ECO:0007669"/>
    <property type="project" value="TreeGrafter"/>
</dbReference>
<feature type="domain" description="HTH iclR-type" evidence="4">
    <location>
        <begin position="18"/>
        <end position="80"/>
    </location>
</feature>
<dbReference type="PANTHER" id="PTHR30136:SF24">
    <property type="entry name" value="HTH-TYPE TRANSCRIPTIONAL REPRESSOR ALLR"/>
    <property type="match status" value="1"/>
</dbReference>
<evidence type="ECO:0000256" key="2">
    <source>
        <dbReference type="ARBA" id="ARBA00023125"/>
    </source>
</evidence>